<evidence type="ECO:0000313" key="2">
    <source>
        <dbReference type="EMBL" id="SEA73909.1"/>
    </source>
</evidence>
<evidence type="ECO:0000313" key="3">
    <source>
        <dbReference type="Proteomes" id="UP000198850"/>
    </source>
</evidence>
<dbReference type="Proteomes" id="UP000198850">
    <property type="component" value="Unassembled WGS sequence"/>
</dbReference>
<dbReference type="AlphaFoldDB" id="A0A1H4DN21"/>
<keyword evidence="1" id="KW-1133">Transmembrane helix</keyword>
<organism evidence="2 3">
    <name type="scientific">Pedobacter hartonius</name>
    <dbReference type="NCBI Taxonomy" id="425514"/>
    <lineage>
        <taxon>Bacteria</taxon>
        <taxon>Pseudomonadati</taxon>
        <taxon>Bacteroidota</taxon>
        <taxon>Sphingobacteriia</taxon>
        <taxon>Sphingobacteriales</taxon>
        <taxon>Sphingobacteriaceae</taxon>
        <taxon>Pedobacter</taxon>
    </lineage>
</organism>
<keyword evidence="3" id="KW-1185">Reference proteome</keyword>
<proteinExistence type="predicted"/>
<sequence>MNSMSFLFFGLMLIPLIIFLIYLIKQDKNRNYIGLIVLVIAIFVAAYVIITVDAKYMTPESTNITQP</sequence>
<reference evidence="2 3" key="1">
    <citation type="submission" date="2016-10" db="EMBL/GenBank/DDBJ databases">
        <authorList>
            <person name="de Groot N.N."/>
        </authorList>
    </citation>
    <scope>NUCLEOTIDE SEQUENCE [LARGE SCALE GENOMIC DNA]</scope>
    <source>
        <strain evidence="2 3">DSM 19033</strain>
    </source>
</reference>
<dbReference type="EMBL" id="FNRA01000005">
    <property type="protein sequence ID" value="SEA73909.1"/>
    <property type="molecule type" value="Genomic_DNA"/>
</dbReference>
<name>A0A1H4DN21_9SPHI</name>
<feature type="transmembrane region" description="Helical" evidence="1">
    <location>
        <begin position="31"/>
        <end position="50"/>
    </location>
</feature>
<evidence type="ECO:0000256" key="1">
    <source>
        <dbReference type="SAM" id="Phobius"/>
    </source>
</evidence>
<keyword evidence="1" id="KW-0812">Transmembrane</keyword>
<dbReference type="STRING" id="425514.SAMN05443550_10516"/>
<accession>A0A1H4DN21</accession>
<gene>
    <name evidence="2" type="ORF">SAMN05443550_10516</name>
</gene>
<feature type="transmembrane region" description="Helical" evidence="1">
    <location>
        <begin position="6"/>
        <end position="24"/>
    </location>
</feature>
<protein>
    <submittedName>
        <fullName evidence="2">Uncharacterized protein</fullName>
    </submittedName>
</protein>
<keyword evidence="1" id="KW-0472">Membrane</keyword>